<protein>
    <submittedName>
        <fullName evidence="10">Calcium-dependent protein kinase, putative</fullName>
    </submittedName>
    <submittedName>
        <fullName evidence="9">Serine/threonine protein kinase, putative</fullName>
        <ecNumber evidence="9">2.7.11.1</ecNumber>
    </submittedName>
</protein>
<keyword evidence="3 6" id="KW-0547">Nucleotide-binding</keyword>
<evidence type="ECO:0000256" key="5">
    <source>
        <dbReference type="ARBA" id="ARBA00022840"/>
    </source>
</evidence>
<dbReference type="KEGG" id="prei:PRSY57_1422900"/>
<dbReference type="Gene3D" id="1.10.510.10">
    <property type="entry name" value="Transferase(Phosphotransferase) domain 1"/>
    <property type="match status" value="1"/>
</dbReference>
<dbReference type="VEuPathDB" id="PlasmoDB:PRCDC_1422900"/>
<proteinExistence type="inferred from homology"/>
<dbReference type="EMBL" id="HG810775">
    <property type="protein sequence ID" value="CDO66714.1"/>
    <property type="molecule type" value="Genomic_DNA"/>
</dbReference>
<dbReference type="VEuPathDB" id="PlasmoDB:PRG01_1423400"/>
<dbReference type="PANTHER" id="PTHR24349">
    <property type="entry name" value="SERINE/THREONINE-PROTEIN KINASE"/>
    <property type="match status" value="1"/>
</dbReference>
<dbReference type="CDD" id="cd05117">
    <property type="entry name" value="STKc_CAMK"/>
    <property type="match status" value="1"/>
</dbReference>
<evidence type="ECO:0000313" key="14">
    <source>
        <dbReference type="Proteomes" id="UP000240500"/>
    </source>
</evidence>
<evidence type="ECO:0000256" key="7">
    <source>
        <dbReference type="RuleBase" id="RU000304"/>
    </source>
</evidence>
<sequence length="284" mass="33354">MGNALNKLLKHYRNVEKKKNEYKFGKILGCGSFGVVRECINKMTKEVYAVKIIKKKKKHKKSYNFEKMVKNEIKYLSIMSHENIIKFKDFFEDKNKFYIVLEKCEGGELFYKVVKNKCLMESESALIVRQICCALQYLHSNNIIHRDIKAENFLFKNKNTKNIKLIDFGMAKRVNCEYLTELCGSPHYISPELIRKKYTMSSDIWALGVMVFFMLTGKYPFEGKNTPKVVDEILNKNINWKGKEFSSLSIEAVDFLKRLLERNEKKRLTAYQALHHPWITSQVG</sequence>
<evidence type="ECO:0000313" key="12">
    <source>
        <dbReference type="Proteomes" id="UP000027581"/>
    </source>
</evidence>
<evidence type="ECO:0000259" key="8">
    <source>
        <dbReference type="PROSITE" id="PS50011"/>
    </source>
</evidence>
<dbReference type="InterPro" id="IPR011009">
    <property type="entry name" value="Kinase-like_dom_sf"/>
</dbReference>
<organism evidence="9 12">
    <name type="scientific">Plasmodium reichenowi</name>
    <dbReference type="NCBI Taxonomy" id="5854"/>
    <lineage>
        <taxon>Eukaryota</taxon>
        <taxon>Sar</taxon>
        <taxon>Alveolata</taxon>
        <taxon>Apicomplexa</taxon>
        <taxon>Aconoidasida</taxon>
        <taxon>Haemosporida</taxon>
        <taxon>Plasmodiidae</taxon>
        <taxon>Plasmodium</taxon>
        <taxon>Plasmodium (Laverania)</taxon>
    </lineage>
</organism>
<dbReference type="AlphaFoldDB" id="A0A060RZ29"/>
<dbReference type="GO" id="GO:0005524">
    <property type="term" value="F:ATP binding"/>
    <property type="evidence" value="ECO:0007669"/>
    <property type="project" value="UniProtKB-UniRule"/>
</dbReference>
<keyword evidence="1 7" id="KW-0723">Serine/threonine-protein kinase</keyword>
<dbReference type="EMBL" id="LT969577">
    <property type="protein sequence ID" value="SOV82801.1"/>
    <property type="molecule type" value="Genomic_DNA"/>
</dbReference>
<feature type="domain" description="Protein kinase" evidence="8">
    <location>
        <begin position="22"/>
        <end position="279"/>
    </location>
</feature>
<reference evidence="10 13" key="3">
    <citation type="journal article" date="2016" name="Nat. Commun.">
        <title>Genomes of cryptic chimpanzee Plasmodium species reveal key evolutionary events leading to human malaria.</title>
        <authorList>
            <person name="Sundararaman S.A."/>
            <person name="Plenderleith L.J."/>
            <person name="Liu W."/>
            <person name="Loy D.E."/>
            <person name="Learn G.H."/>
            <person name="Li Y."/>
            <person name="Shaw K.S."/>
            <person name="Ayouba A."/>
            <person name="Peeters M."/>
            <person name="Speede S."/>
            <person name="Shaw G.M."/>
            <person name="Bushman F.D."/>
            <person name="Brisson D."/>
            <person name="Rayner J.C."/>
            <person name="Sharp P.M."/>
            <person name="Hahn B.H."/>
        </authorList>
    </citation>
    <scope>NUCLEOTIDE SEQUENCE [LARGE SCALE GENOMIC DNA]</scope>
    <source>
        <strain evidence="10 13">SY57</strain>
    </source>
</reference>
<dbReference type="FunFam" id="1.10.510.10:FF:001036">
    <property type="entry name" value="Calcium-dependent protein kinase, putative"/>
    <property type="match status" value="1"/>
</dbReference>
<dbReference type="SMART" id="SM00220">
    <property type="entry name" value="S_TKc"/>
    <property type="match status" value="1"/>
</dbReference>
<evidence type="ECO:0000313" key="13">
    <source>
        <dbReference type="Proteomes" id="UP000076359"/>
    </source>
</evidence>
<evidence type="ECO:0000256" key="3">
    <source>
        <dbReference type="ARBA" id="ARBA00022741"/>
    </source>
</evidence>
<dbReference type="GO" id="GO:0004674">
    <property type="term" value="F:protein serine/threonine kinase activity"/>
    <property type="evidence" value="ECO:0007669"/>
    <property type="project" value="UniProtKB-KW"/>
</dbReference>
<feature type="binding site" evidence="6">
    <location>
        <position position="55"/>
    </location>
    <ligand>
        <name>ATP</name>
        <dbReference type="ChEBI" id="CHEBI:30616"/>
    </ligand>
</feature>
<evidence type="ECO:0000256" key="4">
    <source>
        <dbReference type="ARBA" id="ARBA00022777"/>
    </source>
</evidence>
<dbReference type="SMR" id="A0A060RZ29"/>
<name>A0A060RZ29_PLARE</name>
<evidence type="ECO:0000256" key="6">
    <source>
        <dbReference type="PROSITE-ProRule" id="PRU10141"/>
    </source>
</evidence>
<dbReference type="EC" id="2.7.11.1" evidence="9"/>
<accession>A0A060RZ29</accession>
<dbReference type="RefSeq" id="XP_019969954.1">
    <property type="nucleotide sequence ID" value="XM_020115297.1"/>
</dbReference>
<dbReference type="GeneID" id="24533502"/>
<dbReference type="PROSITE" id="PS00107">
    <property type="entry name" value="PROTEIN_KINASE_ATP"/>
    <property type="match status" value="1"/>
</dbReference>
<dbReference type="Proteomes" id="UP000240500">
    <property type="component" value="Chromosome 14"/>
</dbReference>
<comment type="similarity">
    <text evidence="7">Belongs to the protein kinase superfamily.</text>
</comment>
<evidence type="ECO:0000313" key="9">
    <source>
        <dbReference type="EMBL" id="CDO66714.1"/>
    </source>
</evidence>
<dbReference type="InterPro" id="IPR000719">
    <property type="entry name" value="Prot_kinase_dom"/>
</dbReference>
<dbReference type="OrthoDB" id="193931at2759"/>
<keyword evidence="12" id="KW-1185">Reference proteome</keyword>
<dbReference type="PROSITE" id="PS00108">
    <property type="entry name" value="PROTEIN_KINASE_ST"/>
    <property type="match status" value="1"/>
</dbReference>
<keyword evidence="5 6" id="KW-0067">ATP-binding</keyword>
<dbReference type="Proteomes" id="UP000027581">
    <property type="component" value="Unassembled WGS sequence"/>
</dbReference>
<gene>
    <name evidence="9" type="ORF">PRCDC_1422900</name>
    <name evidence="11" type="ORF">PRG01_1423400</name>
    <name evidence="10" type="ORF">PRSY57_1422900</name>
</gene>
<dbReference type="Pfam" id="PF00069">
    <property type="entry name" value="Pkinase"/>
    <property type="match status" value="1"/>
</dbReference>
<dbReference type="Proteomes" id="UP000076359">
    <property type="component" value="Chromosome 14"/>
</dbReference>
<evidence type="ECO:0000313" key="11">
    <source>
        <dbReference type="EMBL" id="SOV82801.1"/>
    </source>
</evidence>
<dbReference type="PROSITE" id="PS50011">
    <property type="entry name" value="PROTEIN_KINASE_DOM"/>
    <property type="match status" value="1"/>
</dbReference>
<dbReference type="InterPro" id="IPR008271">
    <property type="entry name" value="Ser/Thr_kinase_AS"/>
</dbReference>
<dbReference type="InterPro" id="IPR017441">
    <property type="entry name" value="Protein_kinase_ATP_BS"/>
</dbReference>
<keyword evidence="2 9" id="KW-0808">Transferase</keyword>
<dbReference type="InterPro" id="IPR050205">
    <property type="entry name" value="CDPK_Ser/Thr_kinases"/>
</dbReference>
<evidence type="ECO:0000313" key="10">
    <source>
        <dbReference type="EMBL" id="KYN93897.1"/>
    </source>
</evidence>
<evidence type="ECO:0000256" key="1">
    <source>
        <dbReference type="ARBA" id="ARBA00022527"/>
    </source>
</evidence>
<keyword evidence="4 9" id="KW-0418">Kinase</keyword>
<dbReference type="FunFam" id="3.30.200.20:FF:000042">
    <property type="entry name" value="Aurora kinase A"/>
    <property type="match status" value="1"/>
</dbReference>
<reference evidence="9" key="1">
    <citation type="submission" date="2014-01" db="EMBL/GenBank/DDBJ databases">
        <authorList>
            <person name="Aslett M."/>
        </authorList>
    </citation>
    <scope>NUCLEOTIDE SEQUENCE</scope>
    <source>
        <strain evidence="9">CDC</strain>
    </source>
</reference>
<dbReference type="SUPFAM" id="SSF56112">
    <property type="entry name" value="Protein kinase-like (PK-like)"/>
    <property type="match status" value="1"/>
</dbReference>
<dbReference type="EMBL" id="LVLA01000015">
    <property type="protein sequence ID" value="KYN93897.1"/>
    <property type="molecule type" value="Genomic_DNA"/>
</dbReference>
<reference evidence="11 14" key="4">
    <citation type="submission" date="2016-09" db="EMBL/GenBank/DDBJ databases">
        <authorList>
            <consortium name="Pathogen Informatics"/>
        </authorList>
    </citation>
    <scope>NUCLEOTIDE SEQUENCE [LARGE SCALE GENOMIC DNA]</scope>
</reference>
<reference evidence="9" key="2">
    <citation type="submission" date="2014-05" db="EMBL/GenBank/DDBJ databases">
        <title>The genome sequences of chimpanzee malaria parasites reveal the path to human adaptation.</title>
        <authorList>
            <person name="Otto T.D."/>
            <person name="Rayner J.C."/>
            <person name="Boehme U."/>
            <person name="Pain A."/>
            <person name="Spottiswoode N."/>
            <person name="Sanders M."/>
            <person name="Quail M."/>
            <person name="Ollomo B."/>
            <person name="Renaud F."/>
            <person name="Thomas A.W."/>
            <person name="Prugnolle F."/>
            <person name="Conway D.J."/>
            <person name="Newbold C."/>
            <person name="Berriman M."/>
        </authorList>
    </citation>
    <scope>NUCLEOTIDE SEQUENCE [LARGE SCALE GENOMIC DNA]</scope>
    <source>
        <strain evidence="9">CDC</strain>
    </source>
</reference>
<evidence type="ECO:0000256" key="2">
    <source>
        <dbReference type="ARBA" id="ARBA00022679"/>
    </source>
</evidence>